<dbReference type="Pfam" id="PF09335">
    <property type="entry name" value="VTT_dom"/>
    <property type="match status" value="1"/>
</dbReference>
<keyword evidence="4 6" id="KW-1133">Transmembrane helix</keyword>
<keyword evidence="9" id="KW-1185">Reference proteome</keyword>
<evidence type="ECO:0000256" key="2">
    <source>
        <dbReference type="ARBA" id="ARBA00022475"/>
    </source>
</evidence>
<evidence type="ECO:0000256" key="4">
    <source>
        <dbReference type="ARBA" id="ARBA00022989"/>
    </source>
</evidence>
<gene>
    <name evidence="8" type="ORF">IDSA_06080</name>
</gene>
<reference evidence="8 9" key="1">
    <citation type="submission" date="2014-06" db="EMBL/GenBank/DDBJ databases">
        <title>The draft genome sequence of Idiomarina salinarum ISL-52.</title>
        <authorList>
            <person name="Du J."/>
            <person name="Shao Z."/>
        </authorList>
    </citation>
    <scope>NUCLEOTIDE SEQUENCE [LARGE SCALE GENOMIC DNA]</scope>
    <source>
        <strain evidence="8 9">ISL-52</strain>
    </source>
</reference>
<dbReference type="GO" id="GO:0005886">
    <property type="term" value="C:plasma membrane"/>
    <property type="evidence" value="ECO:0007669"/>
    <property type="project" value="UniProtKB-SubCell"/>
</dbReference>
<name>A0A094L8B0_9GAMM</name>
<feature type="domain" description="VTT" evidence="7">
    <location>
        <begin position="68"/>
        <end position="185"/>
    </location>
</feature>
<dbReference type="PANTHER" id="PTHR12677">
    <property type="entry name" value="GOLGI APPARATUS MEMBRANE PROTEIN TVP38-RELATED"/>
    <property type="match status" value="1"/>
</dbReference>
<dbReference type="OrthoDB" id="9814092at2"/>
<protein>
    <recommendedName>
        <fullName evidence="6">TVP38/TMEM64 family membrane protein</fullName>
    </recommendedName>
</protein>
<dbReference type="InterPro" id="IPR015414">
    <property type="entry name" value="TMEM64"/>
</dbReference>
<accession>A0A094L8B0</accession>
<organism evidence="8 9">
    <name type="scientific">Pseudidiomarina salinarum</name>
    <dbReference type="NCBI Taxonomy" id="435908"/>
    <lineage>
        <taxon>Bacteria</taxon>
        <taxon>Pseudomonadati</taxon>
        <taxon>Pseudomonadota</taxon>
        <taxon>Gammaproteobacteria</taxon>
        <taxon>Alteromonadales</taxon>
        <taxon>Idiomarinaceae</taxon>
        <taxon>Pseudidiomarina</taxon>
    </lineage>
</organism>
<evidence type="ECO:0000256" key="3">
    <source>
        <dbReference type="ARBA" id="ARBA00022692"/>
    </source>
</evidence>
<dbReference type="PROSITE" id="PS51257">
    <property type="entry name" value="PROKAR_LIPOPROTEIN"/>
    <property type="match status" value="1"/>
</dbReference>
<evidence type="ECO:0000313" key="9">
    <source>
        <dbReference type="Proteomes" id="UP000054363"/>
    </source>
</evidence>
<feature type="transmembrane region" description="Helical" evidence="6">
    <location>
        <begin position="164"/>
        <end position="186"/>
    </location>
</feature>
<feature type="transmembrane region" description="Helical" evidence="6">
    <location>
        <begin position="136"/>
        <end position="157"/>
    </location>
</feature>
<evidence type="ECO:0000256" key="1">
    <source>
        <dbReference type="ARBA" id="ARBA00004651"/>
    </source>
</evidence>
<keyword evidence="2 6" id="KW-1003">Cell membrane</keyword>
<dbReference type="RefSeq" id="WP_034775096.1">
    <property type="nucleotide sequence ID" value="NZ_JPER01000002.1"/>
</dbReference>
<evidence type="ECO:0000256" key="5">
    <source>
        <dbReference type="ARBA" id="ARBA00023136"/>
    </source>
</evidence>
<evidence type="ECO:0000259" key="7">
    <source>
        <dbReference type="Pfam" id="PF09335"/>
    </source>
</evidence>
<proteinExistence type="inferred from homology"/>
<dbReference type="PANTHER" id="PTHR12677:SF59">
    <property type="entry name" value="GOLGI APPARATUS MEMBRANE PROTEIN TVP38-RELATED"/>
    <property type="match status" value="1"/>
</dbReference>
<keyword evidence="5 6" id="KW-0472">Membrane</keyword>
<keyword evidence="3 6" id="KW-0812">Transmembrane</keyword>
<dbReference type="InterPro" id="IPR032816">
    <property type="entry name" value="VTT_dom"/>
</dbReference>
<feature type="transmembrane region" description="Helical" evidence="6">
    <location>
        <begin position="87"/>
        <end position="105"/>
    </location>
</feature>
<comment type="caution">
    <text evidence="8">The sequence shown here is derived from an EMBL/GenBank/DDBJ whole genome shotgun (WGS) entry which is preliminary data.</text>
</comment>
<dbReference type="AlphaFoldDB" id="A0A094L8B0"/>
<feature type="transmembrane region" description="Helical" evidence="6">
    <location>
        <begin position="51"/>
        <end position="75"/>
    </location>
</feature>
<dbReference type="Proteomes" id="UP000054363">
    <property type="component" value="Unassembled WGS sequence"/>
</dbReference>
<sequence>MPKSLKTIAVVLLILIGCAIFWQWLSAQGTLTPERVAQIIETTMEWRRAWWMLPAVIVTYVIALLLVFPLTVLVVATGLLLGPVWGFFYAVAGSLASAAVSYWIGHWLGREALLNYGGARLNKIARHLAERGVRTMFVISLLPLAPFTLTNMLAGAFHLRFRHYFLGSVLGLVPGLAVVTLMGSQLGALVTAADRDDILWSLAGLAAGIGALLLLRHLANIRQRQNDPEVD</sequence>
<evidence type="ECO:0000256" key="6">
    <source>
        <dbReference type="RuleBase" id="RU366058"/>
    </source>
</evidence>
<comment type="similarity">
    <text evidence="6">Belongs to the TVP38/TMEM64 family.</text>
</comment>
<dbReference type="eggNOG" id="COG0398">
    <property type="taxonomic scope" value="Bacteria"/>
</dbReference>
<dbReference type="EMBL" id="JPER01000002">
    <property type="protein sequence ID" value="KFZ31048.1"/>
    <property type="molecule type" value="Genomic_DNA"/>
</dbReference>
<feature type="transmembrane region" description="Helical" evidence="6">
    <location>
        <begin position="198"/>
        <end position="215"/>
    </location>
</feature>
<comment type="subcellular location">
    <subcellularLocation>
        <location evidence="1 6">Cell membrane</location>
        <topology evidence="1 6">Multi-pass membrane protein</topology>
    </subcellularLocation>
</comment>
<evidence type="ECO:0000313" key="8">
    <source>
        <dbReference type="EMBL" id="KFZ31048.1"/>
    </source>
</evidence>